<comment type="caution">
    <text evidence="3">The sequence shown here is derived from an EMBL/GenBank/DDBJ whole genome shotgun (WGS) entry which is preliminary data.</text>
</comment>
<evidence type="ECO:0000313" key="4">
    <source>
        <dbReference type="Proteomes" id="UP000693981"/>
    </source>
</evidence>
<evidence type="ECO:0000256" key="1">
    <source>
        <dbReference type="SAM" id="Coils"/>
    </source>
</evidence>
<dbReference type="OrthoDB" id="167631at2759"/>
<accession>A0A8T1X661</accession>
<feature type="compositionally biased region" description="Low complexity" evidence="2">
    <location>
        <begin position="1"/>
        <end position="21"/>
    </location>
</feature>
<organism evidence="3 4">
    <name type="scientific">Phytophthora boehmeriae</name>
    <dbReference type="NCBI Taxonomy" id="109152"/>
    <lineage>
        <taxon>Eukaryota</taxon>
        <taxon>Sar</taxon>
        <taxon>Stramenopiles</taxon>
        <taxon>Oomycota</taxon>
        <taxon>Peronosporomycetes</taxon>
        <taxon>Peronosporales</taxon>
        <taxon>Peronosporaceae</taxon>
        <taxon>Phytophthora</taxon>
    </lineage>
</organism>
<keyword evidence="1" id="KW-0175">Coiled coil</keyword>
<evidence type="ECO:0000313" key="3">
    <source>
        <dbReference type="EMBL" id="KAG7401256.1"/>
    </source>
</evidence>
<proteinExistence type="predicted"/>
<feature type="region of interest" description="Disordered" evidence="2">
    <location>
        <begin position="1"/>
        <end position="23"/>
    </location>
</feature>
<evidence type="ECO:0000256" key="2">
    <source>
        <dbReference type="SAM" id="MobiDB-lite"/>
    </source>
</evidence>
<feature type="compositionally biased region" description="Low complexity" evidence="2">
    <location>
        <begin position="42"/>
        <end position="52"/>
    </location>
</feature>
<sequence length="428" mass="49417">MARRPLPLLSLPRPTASTPLPFSHREICSPRVRTQLPHFSSSNAISASNAPSRHSQAQDVTKTPLEKAITNLQSAKERIRHSFDRMSQTDDLFEFELAETSRIVSNLEAEQQYLAHLYANLLDFSARQIQRFFRGHVGRRLFRQALVIRAVLRVQRKFREFHRRREETRTKSRVMYRKVLRGLRGVHGKNDLSHSELLTRVGHNLQVESQWRKAMGVGDTESDFITALYRKKSLLPQPKPASPIETTEDEKELVETVTADDDALGFEDNEGDVDTGDRNSSQRKIVIVAPRPRKQPAAVKKAATRFSREQLRHRQRMYTQRVHAENTKRVAAHAVVLDRQREADRQAEAQRKRLEEELRLQRVQNAQSLREDLERRGLQAIRDLHQKKDDEVRKEEQVTNRIAQAKKKIAVEVLSGQTQRILARNGGS</sequence>
<name>A0A8T1X661_9STRA</name>
<gene>
    <name evidence="3" type="ORF">PHYBOEH_002060</name>
</gene>
<reference evidence="3" key="1">
    <citation type="submission" date="2021-02" db="EMBL/GenBank/DDBJ databases">
        <authorList>
            <person name="Palmer J.M."/>
        </authorList>
    </citation>
    <scope>NUCLEOTIDE SEQUENCE</scope>
    <source>
        <strain evidence="3">SCRP23</strain>
    </source>
</reference>
<dbReference type="PROSITE" id="PS50096">
    <property type="entry name" value="IQ"/>
    <property type="match status" value="1"/>
</dbReference>
<dbReference type="Proteomes" id="UP000693981">
    <property type="component" value="Unassembled WGS sequence"/>
</dbReference>
<protein>
    <submittedName>
        <fullName evidence="3">Uncharacterized protein</fullName>
    </submittedName>
</protein>
<keyword evidence="4" id="KW-1185">Reference proteome</keyword>
<dbReference type="AlphaFoldDB" id="A0A8T1X661"/>
<dbReference type="EMBL" id="JAGDFL010000015">
    <property type="protein sequence ID" value="KAG7401256.1"/>
    <property type="molecule type" value="Genomic_DNA"/>
</dbReference>
<feature type="region of interest" description="Disordered" evidence="2">
    <location>
        <begin position="42"/>
        <end position="61"/>
    </location>
</feature>
<feature type="coiled-coil region" evidence="1">
    <location>
        <begin position="337"/>
        <end position="408"/>
    </location>
</feature>